<evidence type="ECO:0000256" key="1">
    <source>
        <dbReference type="SAM" id="Phobius"/>
    </source>
</evidence>
<comment type="caution">
    <text evidence="3">The sequence shown here is derived from an EMBL/GenBank/DDBJ whole genome shotgun (WGS) entry which is preliminary data.</text>
</comment>
<feature type="signal peptide" evidence="2">
    <location>
        <begin position="1"/>
        <end position="19"/>
    </location>
</feature>
<dbReference type="AlphaFoldDB" id="A0AAN8EI73"/>
<feature type="transmembrane region" description="Helical" evidence="1">
    <location>
        <begin position="209"/>
        <end position="233"/>
    </location>
</feature>
<evidence type="ECO:0000313" key="3">
    <source>
        <dbReference type="EMBL" id="KAK5954595.1"/>
    </source>
</evidence>
<keyword evidence="4" id="KW-1185">Reference proteome</keyword>
<keyword evidence="2" id="KW-0732">Signal</keyword>
<dbReference type="Pfam" id="PF06687">
    <property type="entry name" value="SUR7"/>
    <property type="match status" value="1"/>
</dbReference>
<organism evidence="3 4">
    <name type="scientific">Knufia fluminis</name>
    <dbReference type="NCBI Taxonomy" id="191047"/>
    <lineage>
        <taxon>Eukaryota</taxon>
        <taxon>Fungi</taxon>
        <taxon>Dikarya</taxon>
        <taxon>Ascomycota</taxon>
        <taxon>Pezizomycotina</taxon>
        <taxon>Eurotiomycetes</taxon>
        <taxon>Chaetothyriomycetidae</taxon>
        <taxon>Chaetothyriales</taxon>
        <taxon>Trichomeriaceae</taxon>
        <taxon>Knufia</taxon>
    </lineage>
</organism>
<dbReference type="PANTHER" id="PTHR28019:SF7">
    <property type="entry name" value="SUR7 PROTEIN"/>
    <property type="match status" value="1"/>
</dbReference>
<dbReference type="InterPro" id="IPR009571">
    <property type="entry name" value="SUR7/Rim9-like_fungi"/>
</dbReference>
<feature type="chain" id="PRO_5042832588" evidence="2">
    <location>
        <begin position="20"/>
        <end position="292"/>
    </location>
</feature>
<dbReference type="Proteomes" id="UP001316803">
    <property type="component" value="Unassembled WGS sequence"/>
</dbReference>
<evidence type="ECO:0000256" key="2">
    <source>
        <dbReference type="SAM" id="SignalP"/>
    </source>
</evidence>
<name>A0AAN8EI73_9EURO</name>
<sequence>MRWSSILTLLCSAAALILSFLCLFAGSKRSFLQNGDLLTLNMSRLGYLGDTFNTTDGDGGFLDNLINDAQEDVNDLINDATTEIASQLNISDFYSVHLMNYCEGMFEPNGTAAANGSDVSKNTTYCSPRNSAFHFNVTEIVQSALPDEISLGDIQWPEEVTDAQNLIRTASIATEVLYIIGIVFTGLALLGAIFGFFTEGRLSACCNVIVDLIALIALIAASAVATVVIVKAVNALNKYGNDIGVSATKGDRFLGMTWAATGLMLIATIVSIAQLIKGKKNGGYISEMRQKH</sequence>
<keyword evidence="1" id="KW-0812">Transmembrane</keyword>
<feature type="transmembrane region" description="Helical" evidence="1">
    <location>
        <begin position="176"/>
        <end position="197"/>
    </location>
</feature>
<dbReference type="InterPro" id="IPR052413">
    <property type="entry name" value="SUR7_domain"/>
</dbReference>
<reference evidence="3 4" key="1">
    <citation type="submission" date="2022-12" db="EMBL/GenBank/DDBJ databases">
        <title>Genomic features and morphological characterization of a novel Knufia sp. strain isolated from spacecraft assembly facility.</title>
        <authorList>
            <person name="Teixeira M."/>
            <person name="Chander A.M."/>
            <person name="Stajich J.E."/>
            <person name="Venkateswaran K."/>
        </authorList>
    </citation>
    <scope>NUCLEOTIDE SEQUENCE [LARGE SCALE GENOMIC DNA]</scope>
    <source>
        <strain evidence="3 4">FJI-L2-BK-P2</strain>
    </source>
</reference>
<gene>
    <name evidence="3" type="ORF">OHC33_004317</name>
</gene>
<dbReference type="GO" id="GO:0051285">
    <property type="term" value="C:cell cortex of cell tip"/>
    <property type="evidence" value="ECO:0007669"/>
    <property type="project" value="TreeGrafter"/>
</dbReference>
<dbReference type="GO" id="GO:0005886">
    <property type="term" value="C:plasma membrane"/>
    <property type="evidence" value="ECO:0007669"/>
    <property type="project" value="InterPro"/>
</dbReference>
<protein>
    <submittedName>
        <fullName evidence="3">Uncharacterized protein</fullName>
    </submittedName>
</protein>
<accession>A0AAN8EI73</accession>
<evidence type="ECO:0000313" key="4">
    <source>
        <dbReference type="Proteomes" id="UP001316803"/>
    </source>
</evidence>
<dbReference type="PANTHER" id="PTHR28019">
    <property type="entry name" value="CELL MEMBRANE PROTEIN YLR413W-RELATED"/>
    <property type="match status" value="1"/>
</dbReference>
<dbReference type="EMBL" id="JAKLMC020000008">
    <property type="protein sequence ID" value="KAK5954595.1"/>
    <property type="molecule type" value="Genomic_DNA"/>
</dbReference>
<keyword evidence="1" id="KW-1133">Transmembrane helix</keyword>
<proteinExistence type="predicted"/>
<dbReference type="GO" id="GO:0031505">
    <property type="term" value="P:fungal-type cell wall organization"/>
    <property type="evidence" value="ECO:0007669"/>
    <property type="project" value="TreeGrafter"/>
</dbReference>
<keyword evidence="1" id="KW-0472">Membrane</keyword>
<feature type="transmembrane region" description="Helical" evidence="1">
    <location>
        <begin position="253"/>
        <end position="276"/>
    </location>
</feature>